<accession>A0A934MD94</accession>
<reference evidence="9" key="1">
    <citation type="submission" date="2020-12" db="EMBL/GenBank/DDBJ databases">
        <title>Sanguibacter suaedae sp. nov., isolated from Suaeda aralocaspica.</title>
        <authorList>
            <person name="Ma Q."/>
        </authorList>
    </citation>
    <scope>NUCLEOTIDE SEQUENCE</scope>
    <source>
        <strain evidence="9">YZGR15</strain>
    </source>
</reference>
<dbReference type="PROSITE" id="PS50885">
    <property type="entry name" value="HAMP"/>
    <property type="match status" value="1"/>
</dbReference>
<organism evidence="9 10">
    <name type="scientific">Sanguibacter suaedae</name>
    <dbReference type="NCBI Taxonomy" id="2795737"/>
    <lineage>
        <taxon>Bacteria</taxon>
        <taxon>Bacillati</taxon>
        <taxon>Actinomycetota</taxon>
        <taxon>Actinomycetes</taxon>
        <taxon>Micrococcales</taxon>
        <taxon>Sanguibacteraceae</taxon>
        <taxon>Sanguibacter</taxon>
    </lineage>
</organism>
<dbReference type="Pfam" id="PF00672">
    <property type="entry name" value="HAMP"/>
    <property type="match status" value="1"/>
</dbReference>
<dbReference type="GO" id="GO:0006935">
    <property type="term" value="P:chemotaxis"/>
    <property type="evidence" value="ECO:0007669"/>
    <property type="project" value="InterPro"/>
</dbReference>
<keyword evidence="1 6" id="KW-0812">Transmembrane</keyword>
<dbReference type="SMART" id="SM00304">
    <property type="entry name" value="HAMP"/>
    <property type="match status" value="1"/>
</dbReference>
<dbReference type="AlphaFoldDB" id="A0A934MD94"/>
<feature type="transmembrane region" description="Helical" evidence="6">
    <location>
        <begin position="196"/>
        <end position="217"/>
    </location>
</feature>
<dbReference type="PANTHER" id="PTHR32089:SF112">
    <property type="entry name" value="LYSOZYME-LIKE PROTEIN-RELATED"/>
    <property type="match status" value="1"/>
</dbReference>
<keyword evidence="3 5" id="KW-0807">Transducer</keyword>
<evidence type="ECO:0000256" key="1">
    <source>
        <dbReference type="ARBA" id="ARBA00022692"/>
    </source>
</evidence>
<evidence type="ECO:0000313" key="10">
    <source>
        <dbReference type="Proteomes" id="UP000602087"/>
    </source>
</evidence>
<feature type="transmembrane region" description="Helical" evidence="6">
    <location>
        <begin position="20"/>
        <end position="43"/>
    </location>
</feature>
<dbReference type="GO" id="GO:0016020">
    <property type="term" value="C:membrane"/>
    <property type="evidence" value="ECO:0007669"/>
    <property type="project" value="InterPro"/>
</dbReference>
<evidence type="ECO:0000259" key="7">
    <source>
        <dbReference type="PROSITE" id="PS50111"/>
    </source>
</evidence>
<comment type="similarity">
    <text evidence="4">Belongs to the methyl-accepting chemotaxis (MCP) protein family.</text>
</comment>
<dbReference type="InterPro" id="IPR004090">
    <property type="entry name" value="Chemotax_Me-accpt_rcpt"/>
</dbReference>
<proteinExistence type="inferred from homology"/>
<dbReference type="RefSeq" id="WP_198733163.1">
    <property type="nucleotide sequence ID" value="NZ_JAEINH010000004.1"/>
</dbReference>
<evidence type="ECO:0000256" key="2">
    <source>
        <dbReference type="ARBA" id="ARBA00022989"/>
    </source>
</evidence>
<evidence type="ECO:0000256" key="3">
    <source>
        <dbReference type="ARBA" id="ARBA00023224"/>
    </source>
</evidence>
<dbReference type="GO" id="GO:0004888">
    <property type="term" value="F:transmembrane signaling receptor activity"/>
    <property type="evidence" value="ECO:0007669"/>
    <property type="project" value="InterPro"/>
</dbReference>
<name>A0A934MD94_9MICO</name>
<comment type="caution">
    <text evidence="9">The sequence shown here is derived from an EMBL/GenBank/DDBJ whole genome shotgun (WGS) entry which is preliminary data.</text>
</comment>
<dbReference type="PRINTS" id="PR00260">
    <property type="entry name" value="CHEMTRNSDUCR"/>
</dbReference>
<dbReference type="SUPFAM" id="SSF58104">
    <property type="entry name" value="Methyl-accepting chemotaxis protein (MCP) signaling domain"/>
    <property type="match status" value="1"/>
</dbReference>
<feature type="domain" description="Methyl-accepting transducer" evidence="7">
    <location>
        <begin position="276"/>
        <end position="519"/>
    </location>
</feature>
<gene>
    <name evidence="9" type="ORF">JAV76_06180</name>
</gene>
<evidence type="ECO:0000313" key="9">
    <source>
        <dbReference type="EMBL" id="MBI9114599.1"/>
    </source>
</evidence>
<sequence length="534" mass="54973">MSAGRIRNGWFWDRPVGVKISASLLVMGIVFAGVGGTGAVALYRAGEHLDEVNTLTGELQSNLGDLRTAQATSHLLVRRAAGATDASVREQFLTSSAWNDRTVDELITVVETYPQSGTQQWADFVTRWESWVAFRDATLMPLVAEGDLAGVEAAVESDAAGDPDTAGRALLLAQGQIDFQVQEVLDGAKGEVSRTIFTLLVAFLVGATAAIALAVLVTRRIVSDIARVKESVTALAEGDLTHPVEVRSNDELGQMSAQFDAAQENLRDVLAGVVATAETVAAAAEELSAANSQVATGSEETSAQAGVVAAAAEQVSRNVQTVAAGAEEMGASIREIATNANDAAKVAGNAVRVSQTTADTVGTLGASSQEIGNVVKVITSIAEQTNLLALNATIEAARAGEAGKGFAVVASEVKDLAAESGRAAEDIARRIGDIQVQTGSAVSAISEITDIISAINDYQLTIASAVEEQTATTTEMSRGVVEAATGAGEIAANITGVATSAATSSEVVTQMGASVAELATMSADLRGRVAQFRI</sequence>
<protein>
    <submittedName>
        <fullName evidence="9">Methyl-accepting chemotaxis protein</fullName>
    </submittedName>
</protein>
<dbReference type="Pfam" id="PF00015">
    <property type="entry name" value="MCPsignal"/>
    <property type="match status" value="1"/>
</dbReference>
<dbReference type="InterPro" id="IPR003660">
    <property type="entry name" value="HAMP_dom"/>
</dbReference>
<dbReference type="Proteomes" id="UP000602087">
    <property type="component" value="Unassembled WGS sequence"/>
</dbReference>
<dbReference type="CDD" id="cd06225">
    <property type="entry name" value="HAMP"/>
    <property type="match status" value="1"/>
</dbReference>
<dbReference type="PROSITE" id="PS50111">
    <property type="entry name" value="CHEMOTAXIS_TRANSDUC_2"/>
    <property type="match status" value="1"/>
</dbReference>
<dbReference type="SMART" id="SM00283">
    <property type="entry name" value="MA"/>
    <property type="match status" value="1"/>
</dbReference>
<dbReference type="PANTHER" id="PTHR32089">
    <property type="entry name" value="METHYL-ACCEPTING CHEMOTAXIS PROTEIN MCPB"/>
    <property type="match status" value="1"/>
</dbReference>
<evidence type="ECO:0000259" key="8">
    <source>
        <dbReference type="PROSITE" id="PS50885"/>
    </source>
</evidence>
<keyword evidence="10" id="KW-1185">Reference proteome</keyword>
<keyword evidence="2 6" id="KW-1133">Transmembrane helix</keyword>
<evidence type="ECO:0000256" key="6">
    <source>
        <dbReference type="SAM" id="Phobius"/>
    </source>
</evidence>
<evidence type="ECO:0000256" key="5">
    <source>
        <dbReference type="PROSITE-ProRule" id="PRU00284"/>
    </source>
</evidence>
<dbReference type="GO" id="GO:0007165">
    <property type="term" value="P:signal transduction"/>
    <property type="evidence" value="ECO:0007669"/>
    <property type="project" value="UniProtKB-KW"/>
</dbReference>
<dbReference type="EMBL" id="JAEINH010000004">
    <property type="protein sequence ID" value="MBI9114599.1"/>
    <property type="molecule type" value="Genomic_DNA"/>
</dbReference>
<feature type="domain" description="HAMP" evidence="8">
    <location>
        <begin position="219"/>
        <end position="271"/>
    </location>
</feature>
<dbReference type="Gene3D" id="1.10.287.950">
    <property type="entry name" value="Methyl-accepting chemotaxis protein"/>
    <property type="match status" value="1"/>
</dbReference>
<keyword evidence="6" id="KW-0472">Membrane</keyword>
<evidence type="ECO:0000256" key="4">
    <source>
        <dbReference type="ARBA" id="ARBA00029447"/>
    </source>
</evidence>
<dbReference type="InterPro" id="IPR004089">
    <property type="entry name" value="MCPsignal_dom"/>
</dbReference>